<proteinExistence type="predicted"/>
<evidence type="ECO:0000256" key="3">
    <source>
        <dbReference type="ARBA" id="ARBA00023163"/>
    </source>
</evidence>
<sequence>MSLNQIIDYFGQVPIAFVDIFTDTLEPGTRDQGRTTAPGLCGLVIPISGGASFSFNGTSYEMKTGMVVHAGPKMPLEIDVKGTKAWTYAVIHYQILKGMENSFPLNEQHFLIDTGDNAKIIDLLNQLIACYATPSSMAMLKAKTIFMNILEAILLSAKMNVQNCSNEIMEHALQYINTNYAQPISIEKIAREFGIERRRFAYLFEQHTGMNPSKYLTEFRIRRAKKLMWSSNCSIAQVAESVGYMDCFYFSRVFKKHTGMSPSAFRKGINDETQYI</sequence>
<dbReference type="PRINTS" id="PR00032">
    <property type="entry name" value="HTHARAC"/>
</dbReference>
<dbReference type="PANTHER" id="PTHR43280">
    <property type="entry name" value="ARAC-FAMILY TRANSCRIPTIONAL REGULATOR"/>
    <property type="match status" value="1"/>
</dbReference>
<dbReference type="Pfam" id="PF12833">
    <property type="entry name" value="HTH_18"/>
    <property type="match status" value="1"/>
</dbReference>
<dbReference type="InterPro" id="IPR018062">
    <property type="entry name" value="HTH_AraC-typ_CS"/>
</dbReference>
<comment type="caution">
    <text evidence="5">The sequence shown here is derived from an EMBL/GenBank/DDBJ whole genome shotgun (WGS) entry which is preliminary data.</text>
</comment>
<evidence type="ECO:0000259" key="4">
    <source>
        <dbReference type="PROSITE" id="PS01124"/>
    </source>
</evidence>
<dbReference type="InterPro" id="IPR018060">
    <property type="entry name" value="HTH_AraC"/>
</dbReference>
<evidence type="ECO:0000256" key="1">
    <source>
        <dbReference type="ARBA" id="ARBA00023015"/>
    </source>
</evidence>
<dbReference type="PROSITE" id="PS01124">
    <property type="entry name" value="HTH_ARAC_FAMILY_2"/>
    <property type="match status" value="1"/>
</dbReference>
<accession>A0ABR5JYD6</accession>
<dbReference type="Gene3D" id="1.10.10.60">
    <property type="entry name" value="Homeodomain-like"/>
    <property type="match status" value="2"/>
</dbReference>
<evidence type="ECO:0000256" key="2">
    <source>
        <dbReference type="ARBA" id="ARBA00023125"/>
    </source>
</evidence>
<dbReference type="InterPro" id="IPR020449">
    <property type="entry name" value="Tscrpt_reg_AraC-type_HTH"/>
</dbReference>
<dbReference type="PROSITE" id="PS00041">
    <property type="entry name" value="HTH_ARAC_FAMILY_1"/>
    <property type="match status" value="1"/>
</dbReference>
<dbReference type="SMART" id="SM00342">
    <property type="entry name" value="HTH_ARAC"/>
    <property type="match status" value="1"/>
</dbReference>
<dbReference type="SUPFAM" id="SSF51215">
    <property type="entry name" value="Regulatory protein AraC"/>
    <property type="match status" value="1"/>
</dbReference>
<evidence type="ECO:0000313" key="6">
    <source>
        <dbReference type="Proteomes" id="UP000050668"/>
    </source>
</evidence>
<evidence type="ECO:0000313" key="5">
    <source>
        <dbReference type="EMBL" id="KOS67041.1"/>
    </source>
</evidence>
<keyword evidence="2" id="KW-0238">DNA-binding</keyword>
<keyword evidence="1" id="KW-0805">Transcription regulation</keyword>
<name>A0ABR5JYD6_9BACI</name>
<dbReference type="SUPFAM" id="SSF46689">
    <property type="entry name" value="Homeodomain-like"/>
    <property type="match status" value="2"/>
</dbReference>
<feature type="domain" description="HTH araC/xylS-type" evidence="4">
    <location>
        <begin position="170"/>
        <end position="268"/>
    </location>
</feature>
<keyword evidence="6" id="KW-1185">Reference proteome</keyword>
<protein>
    <recommendedName>
        <fullName evidence="4">HTH araC/xylS-type domain-containing protein</fullName>
    </recommendedName>
</protein>
<dbReference type="Proteomes" id="UP000050668">
    <property type="component" value="Unassembled WGS sequence"/>
</dbReference>
<reference evidence="6" key="1">
    <citation type="submission" date="2015-07" db="EMBL/GenBank/DDBJ databases">
        <title>Fjat-14205 dsm 2895.</title>
        <authorList>
            <person name="Liu B."/>
            <person name="Wang J."/>
            <person name="Zhu Y."/>
            <person name="Liu G."/>
            <person name="Chen Q."/>
            <person name="Chen Z."/>
            <person name="Lan J."/>
            <person name="Che J."/>
            <person name="Ge C."/>
            <person name="Shi H."/>
            <person name="Pan Z."/>
            <person name="Liu X."/>
        </authorList>
    </citation>
    <scope>NUCLEOTIDE SEQUENCE [LARGE SCALE GENOMIC DNA]</scope>
    <source>
        <strain evidence="6">DSM 25560</strain>
    </source>
</reference>
<gene>
    <name evidence="5" type="ORF">AEA09_15485</name>
</gene>
<dbReference type="PANTHER" id="PTHR43280:SF29">
    <property type="entry name" value="ARAC-FAMILY TRANSCRIPTIONAL REGULATOR"/>
    <property type="match status" value="1"/>
</dbReference>
<dbReference type="InterPro" id="IPR037923">
    <property type="entry name" value="HTH-like"/>
</dbReference>
<keyword evidence="3" id="KW-0804">Transcription</keyword>
<organism evidence="5 6">
    <name type="scientific">Lysinibacillus contaminans</name>
    <dbReference type="NCBI Taxonomy" id="1293441"/>
    <lineage>
        <taxon>Bacteria</taxon>
        <taxon>Bacillati</taxon>
        <taxon>Bacillota</taxon>
        <taxon>Bacilli</taxon>
        <taxon>Bacillales</taxon>
        <taxon>Bacillaceae</taxon>
        <taxon>Lysinibacillus</taxon>
    </lineage>
</organism>
<dbReference type="InterPro" id="IPR009057">
    <property type="entry name" value="Homeodomain-like_sf"/>
</dbReference>
<dbReference type="EMBL" id="LGRV01000005">
    <property type="protein sequence ID" value="KOS67041.1"/>
    <property type="molecule type" value="Genomic_DNA"/>
</dbReference>